<gene>
    <name evidence="1" type="ORF">ENT87_04615</name>
    <name evidence="2" type="ORF">ENU30_08980</name>
</gene>
<name>A0A7J3JTE1_9CREN</name>
<organism evidence="2">
    <name type="scientific">Ignisphaera aggregans</name>
    <dbReference type="NCBI Taxonomy" id="334771"/>
    <lineage>
        <taxon>Archaea</taxon>
        <taxon>Thermoproteota</taxon>
        <taxon>Thermoprotei</taxon>
        <taxon>Desulfurococcales</taxon>
        <taxon>Desulfurococcaceae</taxon>
        <taxon>Ignisphaera</taxon>
    </lineage>
</organism>
<reference evidence="2" key="1">
    <citation type="journal article" date="2020" name="mSystems">
        <title>Genome- and Community-Level Interaction Insights into Carbon Utilization and Element Cycling Functions of Hydrothermarchaeota in Hydrothermal Sediment.</title>
        <authorList>
            <person name="Zhou Z."/>
            <person name="Liu Y."/>
            <person name="Xu W."/>
            <person name="Pan J."/>
            <person name="Luo Z.H."/>
            <person name="Li M."/>
        </authorList>
    </citation>
    <scope>NUCLEOTIDE SEQUENCE [LARGE SCALE GENOMIC DNA]</scope>
    <source>
        <strain evidence="1">SpSt-618</strain>
        <strain evidence="2">SpSt-657</strain>
    </source>
</reference>
<proteinExistence type="predicted"/>
<evidence type="ECO:0000313" key="1">
    <source>
        <dbReference type="EMBL" id="HGN36812.1"/>
    </source>
</evidence>
<evidence type="ECO:0000313" key="2">
    <source>
        <dbReference type="EMBL" id="HGQ19083.1"/>
    </source>
</evidence>
<comment type="caution">
    <text evidence="2">The sequence shown here is derived from an EMBL/GenBank/DDBJ whole genome shotgun (WGS) entry which is preliminary data.</text>
</comment>
<protein>
    <submittedName>
        <fullName evidence="2">Uncharacterized protein</fullName>
    </submittedName>
</protein>
<dbReference type="AlphaFoldDB" id="A0A7J3JTE1"/>
<dbReference type="EMBL" id="DTAI01000131">
    <property type="protein sequence ID" value="HGN36812.1"/>
    <property type="molecule type" value="Genomic_DNA"/>
</dbReference>
<accession>A0A7J3JTE1</accession>
<sequence>MTTYVMLGLFRGDRFGYARALADIDATTSVILKKVAESIRCIENLDRYFDIYIPNAGLAKTDKICVIDKAIIDGSFVELRTILYVVENDVLKPLHCEAILGRDIFLWWRLVYDKSFQRVKSLIAQTVQ</sequence>
<dbReference type="EMBL" id="DTBZ01000168">
    <property type="protein sequence ID" value="HGQ19083.1"/>
    <property type="molecule type" value="Genomic_DNA"/>
</dbReference>